<name>D8U229_VOLCA</name>
<dbReference type="SUPFAM" id="SSF52540">
    <property type="entry name" value="P-loop containing nucleoside triphosphate hydrolases"/>
    <property type="match status" value="1"/>
</dbReference>
<keyword evidence="3" id="KW-0732">Signal</keyword>
<dbReference type="PANTHER" id="PTHR10605:SF56">
    <property type="entry name" value="BIFUNCTIONAL HEPARAN SULFATE N-DEACETYLASE_N-SULFOTRANSFERASE"/>
    <property type="match status" value="1"/>
</dbReference>
<keyword evidence="1" id="KW-0808">Transferase</keyword>
<feature type="binding site" evidence="2">
    <location>
        <position position="167"/>
    </location>
    <ligand>
        <name>3'-phosphoadenylyl sulfate</name>
        <dbReference type="ChEBI" id="CHEBI:58339"/>
    </ligand>
</feature>
<dbReference type="Gene3D" id="3.40.50.300">
    <property type="entry name" value="P-loop containing nucleotide triphosphate hydrolases"/>
    <property type="match status" value="1"/>
</dbReference>
<dbReference type="EMBL" id="GL378352">
    <property type="protein sequence ID" value="EFJ46210.1"/>
    <property type="molecule type" value="Genomic_DNA"/>
</dbReference>
<protein>
    <recommendedName>
        <fullName evidence="6">Sulfotransferase</fullName>
    </recommendedName>
</protein>
<dbReference type="InParanoid" id="D8U229"/>
<evidence type="ECO:0000313" key="4">
    <source>
        <dbReference type="EMBL" id="EFJ46210.1"/>
    </source>
</evidence>
<dbReference type="RefSeq" id="XP_002952657.1">
    <property type="nucleotide sequence ID" value="XM_002952611.1"/>
</dbReference>
<organism evidence="5">
    <name type="scientific">Volvox carteri f. nagariensis</name>
    <dbReference type="NCBI Taxonomy" id="3068"/>
    <lineage>
        <taxon>Eukaryota</taxon>
        <taxon>Viridiplantae</taxon>
        <taxon>Chlorophyta</taxon>
        <taxon>core chlorophytes</taxon>
        <taxon>Chlorophyceae</taxon>
        <taxon>CS clade</taxon>
        <taxon>Chlamydomonadales</taxon>
        <taxon>Volvocaceae</taxon>
        <taxon>Volvox</taxon>
    </lineage>
</organism>
<keyword evidence="5" id="KW-1185">Reference proteome</keyword>
<feature type="signal peptide" evidence="3">
    <location>
        <begin position="1"/>
        <end position="25"/>
    </location>
</feature>
<evidence type="ECO:0000256" key="1">
    <source>
        <dbReference type="ARBA" id="ARBA00022679"/>
    </source>
</evidence>
<dbReference type="OrthoDB" id="530160at2759"/>
<evidence type="ECO:0000256" key="3">
    <source>
        <dbReference type="SAM" id="SignalP"/>
    </source>
</evidence>
<dbReference type="GO" id="GO:0008146">
    <property type="term" value="F:sulfotransferase activity"/>
    <property type="evidence" value="ECO:0007669"/>
    <property type="project" value="InterPro"/>
</dbReference>
<evidence type="ECO:0000256" key="2">
    <source>
        <dbReference type="PIRSR" id="PIRSR637359-2"/>
    </source>
</evidence>
<dbReference type="Proteomes" id="UP000001058">
    <property type="component" value="Unassembled WGS sequence"/>
</dbReference>
<evidence type="ECO:0008006" key="6">
    <source>
        <dbReference type="Google" id="ProtNLM"/>
    </source>
</evidence>
<evidence type="ECO:0000313" key="5">
    <source>
        <dbReference type="Proteomes" id="UP000001058"/>
    </source>
</evidence>
<dbReference type="AlphaFoldDB" id="D8U229"/>
<gene>
    <name evidence="4" type="ORF">VOLCADRAFT_93420</name>
</gene>
<dbReference type="InterPro" id="IPR037359">
    <property type="entry name" value="NST/OST"/>
</dbReference>
<dbReference type="PANTHER" id="PTHR10605">
    <property type="entry name" value="HEPARAN SULFATE SULFOTRANSFERASE"/>
    <property type="match status" value="1"/>
</dbReference>
<proteinExistence type="predicted"/>
<sequence>MERKLQWRRAFLATLFATAIAFASALKGNGEFKPNQPGALPTILIIGTAKGGTTDLFKQLTDESVNKAPGRVEPPFPVDSAKEPAMLGRGGVIGSWLLPQRALYFEYLQQLNHPCSNTTTETLRECLATRGLQQLTLDATPDYSFSVMAPIYLRLLSPLSKVVMMMREPVERVEVLYRHYVLTKGQWLDHTVDTLASNFFLAISKDPVVSTALERLADCPPTDLLCLVNNWRDLWVRPIMDSMDYVLFISGLYNYMMAPWRYHYFQPGRAMVIDSQAYYERRVEVMEEVIRFMYGRPMSAEERTLAASEVVWRKVGMPSLPGLKLSPPVKDQLTEFYDKHVMKGFYGMLAGMRAEGVWVVGFDQEPWNNCPGFAEFNNS</sequence>
<dbReference type="KEGG" id="vcn:VOLCADRAFT_93420"/>
<reference evidence="4 5" key="1">
    <citation type="journal article" date="2010" name="Science">
        <title>Genomic analysis of organismal complexity in the multicellular green alga Volvox carteri.</title>
        <authorList>
            <person name="Prochnik S.E."/>
            <person name="Umen J."/>
            <person name="Nedelcu A.M."/>
            <person name="Hallmann A."/>
            <person name="Miller S.M."/>
            <person name="Nishii I."/>
            <person name="Ferris P."/>
            <person name="Kuo A."/>
            <person name="Mitros T."/>
            <person name="Fritz-Laylin L.K."/>
            <person name="Hellsten U."/>
            <person name="Chapman J."/>
            <person name="Simakov O."/>
            <person name="Rensing S.A."/>
            <person name="Terry A."/>
            <person name="Pangilinan J."/>
            <person name="Kapitonov V."/>
            <person name="Jurka J."/>
            <person name="Salamov A."/>
            <person name="Shapiro H."/>
            <person name="Schmutz J."/>
            <person name="Grimwood J."/>
            <person name="Lindquist E."/>
            <person name="Lucas S."/>
            <person name="Grigoriev I.V."/>
            <person name="Schmitt R."/>
            <person name="Kirk D."/>
            <person name="Rokhsar D.S."/>
        </authorList>
    </citation>
    <scope>NUCLEOTIDE SEQUENCE [LARGE SCALE GENOMIC DNA]</scope>
    <source>
        <strain evidence="5">f. Nagariensis / Eve</strain>
    </source>
</reference>
<feature type="chain" id="PRO_5003124099" description="Sulfotransferase" evidence="3">
    <location>
        <begin position="26"/>
        <end position="379"/>
    </location>
</feature>
<dbReference type="InterPro" id="IPR027417">
    <property type="entry name" value="P-loop_NTPase"/>
</dbReference>
<dbReference type="GeneID" id="9627240"/>
<accession>D8U229</accession>